<gene>
    <name evidence="5" type="ORF">FD01_GL003031</name>
</gene>
<comment type="caution">
    <text evidence="5">The sequence shown here is derived from an EMBL/GenBank/DDBJ whole genome shotgun (WGS) entry which is preliminary data.</text>
</comment>
<dbReference type="SUPFAM" id="SSF49785">
    <property type="entry name" value="Galactose-binding domain-like"/>
    <property type="match status" value="1"/>
</dbReference>
<feature type="domain" description="Alpha-N-acetylglucosaminidase N-terminal" evidence="3">
    <location>
        <begin position="275"/>
        <end position="355"/>
    </location>
</feature>
<dbReference type="InterPro" id="IPR024732">
    <property type="entry name" value="NAGLU_C"/>
</dbReference>
<evidence type="ECO:0000256" key="1">
    <source>
        <dbReference type="ARBA" id="ARBA00022801"/>
    </source>
</evidence>
<dbReference type="InterPro" id="IPR024733">
    <property type="entry name" value="NAGLU_tim-barrel"/>
</dbReference>
<feature type="domain" description="Alpha-N-acetylglucosaminidase C-terminal" evidence="4">
    <location>
        <begin position="711"/>
        <end position="952"/>
    </location>
</feature>
<dbReference type="OrthoDB" id="179563at2"/>
<evidence type="ECO:0000313" key="5">
    <source>
        <dbReference type="EMBL" id="KRL50994.1"/>
    </source>
</evidence>
<dbReference type="Pfam" id="PF12971">
    <property type="entry name" value="NAGLU_N"/>
    <property type="match status" value="1"/>
</dbReference>
<dbReference type="AlphaFoldDB" id="A0A0R1RA84"/>
<dbReference type="InterPro" id="IPR029018">
    <property type="entry name" value="Hex-like_dom2"/>
</dbReference>
<dbReference type="PANTHER" id="PTHR12872">
    <property type="entry name" value="ALPHA-N-ACETYLGLUCOSAMINIDASE"/>
    <property type="match status" value="1"/>
</dbReference>
<sequence>MSREIEITSKLQRLSNKKNTVIWAIPTSISAPITKVVVNFSNSQANTNHLLIQHAFNHVLSDLTDDLQLDDVTTDNAVVYTFPTPKSASHILVTCTHPELIAGVQVFVSLQEAVIVEDTSSHVDLASISYGKPVHTKEDEEHAELLTDGSAITTWHAPSYPAYADVMLQAIYRLNRVQVYFPAKHQVRFRLYGSTDGNTFTRLADISTVTQLDGESICVDAEVAVLRLVVLSQSGDGDVQVHQIRAFGEKLSNIPVMASLPLVAHPVKVISLTNALNGLITRRLGATYCDWFEFALSPLPQQFTLTQSSDQHIKITGDSGVTIAAGLNYYLKHWCQVNLNQAGMGDQVRMPDQPPKLKTPIMRQTAAKYRYAYNFTTHSYTMAHWGKNEWQTELDWLALSGVNLVLDPTGHEAVWALFLRELGYSDQDIADEISAPTFAAWQWMGNINGIGGPMSFKWIQQRLDLARNNHAFMAAMGMQIVLPGYGGLLPDGFAERFPNCNVIPQGQWCSFSRPAMLATDDPAFDQLAAKFYTIQAELLGTTHFWAVDPFHEGGNAGDLSPQLVAERVLSAMLGHDSHAVWVVQSWQENPTPGLIAGIHKFSKKHALVLDLYAEKTPQWLIDDPAVHGGSNFGDTPWLFCMLNNFGGRMGLSGHLDTLDTRYRDALVDGRSLYGVGITPEASLTNPLLFDFFFDMIWRKPGKLQPINLADWLTHYAQRRYGASVKASPDLIAWTRLVYKAAFNMRGQGAPESIINARPAHQIDTASTWGNAIIDYPKTQLELALQALQVAPKSCWNSFGFRVDLVSLAMQVVANAAQSSMDIWQGKPNTAQQAHFLKLITLVDQLACHVPNFTLSHWLEQAQAIAPTDDFSQDQFMLNARALITTWGGEPQANGGGLHDYSNRQWAGLTGTLYRQRWLRWLNEGQDLSASEWFAQEWQWVLDVSQPATTTQPLTALIAQVLELTNQEVTSNDSHDCN</sequence>
<dbReference type="Gene3D" id="3.20.20.80">
    <property type="entry name" value="Glycosidases"/>
    <property type="match status" value="1"/>
</dbReference>
<dbReference type="Gene3D" id="3.30.379.10">
    <property type="entry name" value="Chitobiase/beta-hexosaminidase domain 2-like"/>
    <property type="match status" value="1"/>
</dbReference>
<dbReference type="InterPro" id="IPR008979">
    <property type="entry name" value="Galactose-bd-like_sf"/>
</dbReference>
<dbReference type="RefSeq" id="WP_056962704.1">
    <property type="nucleotide sequence ID" value="NZ_AZEU01000063.1"/>
</dbReference>
<keyword evidence="6" id="KW-1185">Reference proteome</keyword>
<evidence type="ECO:0000259" key="4">
    <source>
        <dbReference type="Pfam" id="PF12972"/>
    </source>
</evidence>
<evidence type="ECO:0000259" key="3">
    <source>
        <dbReference type="Pfam" id="PF12971"/>
    </source>
</evidence>
<dbReference type="Pfam" id="PF05089">
    <property type="entry name" value="NAGLU"/>
    <property type="match status" value="1"/>
</dbReference>
<dbReference type="Gene3D" id="1.20.120.670">
    <property type="entry name" value="N-acetyl-b-d-glucoasminidase"/>
    <property type="match status" value="1"/>
</dbReference>
<evidence type="ECO:0000259" key="2">
    <source>
        <dbReference type="Pfam" id="PF05089"/>
    </source>
</evidence>
<dbReference type="PANTHER" id="PTHR12872:SF1">
    <property type="entry name" value="ALPHA-N-ACETYLGLUCOSAMINIDASE"/>
    <property type="match status" value="1"/>
</dbReference>
<name>A0A0R1RA84_9LACO</name>
<evidence type="ECO:0000313" key="6">
    <source>
        <dbReference type="Proteomes" id="UP000051790"/>
    </source>
</evidence>
<protein>
    <recommendedName>
        <fullName evidence="7">Alpha-N-acetylglucosaminidase</fullName>
    </recommendedName>
</protein>
<dbReference type="InterPro" id="IPR007781">
    <property type="entry name" value="NAGLU"/>
</dbReference>
<keyword evidence="1" id="KW-0378">Hydrolase</keyword>
<dbReference type="Proteomes" id="UP000051790">
    <property type="component" value="Unassembled WGS sequence"/>
</dbReference>
<dbReference type="InterPro" id="IPR024240">
    <property type="entry name" value="NAGLU_N"/>
</dbReference>
<reference evidence="5 6" key="1">
    <citation type="journal article" date="2015" name="Genome Announc.">
        <title>Expanding the biotechnology potential of lactobacilli through comparative genomics of 213 strains and associated genera.</title>
        <authorList>
            <person name="Sun Z."/>
            <person name="Harris H.M."/>
            <person name="McCann A."/>
            <person name="Guo C."/>
            <person name="Argimon S."/>
            <person name="Zhang W."/>
            <person name="Yang X."/>
            <person name="Jeffery I.B."/>
            <person name="Cooney J.C."/>
            <person name="Kagawa T.F."/>
            <person name="Liu W."/>
            <person name="Song Y."/>
            <person name="Salvetti E."/>
            <person name="Wrobel A."/>
            <person name="Rasinkangas P."/>
            <person name="Parkhill J."/>
            <person name="Rea M.C."/>
            <person name="O'Sullivan O."/>
            <person name="Ritari J."/>
            <person name="Douillard F.P."/>
            <person name="Paul Ross R."/>
            <person name="Yang R."/>
            <person name="Briner A.E."/>
            <person name="Felis G.E."/>
            <person name="de Vos W.M."/>
            <person name="Barrangou R."/>
            <person name="Klaenhammer T.R."/>
            <person name="Caufield P.W."/>
            <person name="Cui Y."/>
            <person name="Zhang H."/>
            <person name="O'Toole P.W."/>
        </authorList>
    </citation>
    <scope>NUCLEOTIDE SEQUENCE [LARGE SCALE GENOMIC DNA]</scope>
    <source>
        <strain evidence="5 6">DSM 13343</strain>
    </source>
</reference>
<dbReference type="GO" id="GO:0016787">
    <property type="term" value="F:hydrolase activity"/>
    <property type="evidence" value="ECO:0007669"/>
    <property type="project" value="UniProtKB-KW"/>
</dbReference>
<dbReference type="Pfam" id="PF12972">
    <property type="entry name" value="NAGLU_C"/>
    <property type="match status" value="1"/>
</dbReference>
<dbReference type="Gene3D" id="2.60.120.260">
    <property type="entry name" value="Galactose-binding domain-like"/>
    <property type="match status" value="1"/>
</dbReference>
<dbReference type="GO" id="GO:0005975">
    <property type="term" value="P:carbohydrate metabolic process"/>
    <property type="evidence" value="ECO:0007669"/>
    <property type="project" value="UniProtKB-ARBA"/>
</dbReference>
<proteinExistence type="predicted"/>
<accession>A0A0R1RA84</accession>
<dbReference type="PATRIC" id="fig|1423769.4.peg.3271"/>
<organism evidence="5 6">
    <name type="scientific">Lacticaseibacillus manihotivorans DSM 13343 = JCM 12514</name>
    <dbReference type="NCBI Taxonomy" id="1423769"/>
    <lineage>
        <taxon>Bacteria</taxon>
        <taxon>Bacillati</taxon>
        <taxon>Bacillota</taxon>
        <taxon>Bacilli</taxon>
        <taxon>Lactobacillales</taxon>
        <taxon>Lactobacillaceae</taxon>
        <taxon>Lacticaseibacillus</taxon>
    </lineage>
</organism>
<feature type="domain" description="Alpha-N-acetylglucosaminidase tim-barrel" evidence="2">
    <location>
        <begin position="370"/>
        <end position="699"/>
    </location>
</feature>
<evidence type="ECO:0008006" key="7">
    <source>
        <dbReference type="Google" id="ProtNLM"/>
    </source>
</evidence>
<dbReference type="EMBL" id="AZEU01000063">
    <property type="protein sequence ID" value="KRL50994.1"/>
    <property type="molecule type" value="Genomic_DNA"/>
</dbReference>